<dbReference type="PROSITE" id="PS51257">
    <property type="entry name" value="PROKAR_LIPOPROTEIN"/>
    <property type="match status" value="1"/>
</dbReference>
<dbReference type="AlphaFoldDB" id="W5T5R1"/>
<proteinExistence type="inferred from homology"/>
<reference evidence="11" key="1">
    <citation type="submission" date="2013-04" db="EMBL/GenBank/DDBJ databases">
        <title>Comparative Genomics of Relapsing Fever Spirochetes.</title>
        <authorList>
            <person name="Schwan T.G."/>
            <person name="Raffel S.J."/>
            <person name="Porcella S.F."/>
            <person name="Martens C.A."/>
            <person name="Bruno D.P."/>
            <person name="Ricklefs S.M."/>
            <person name="Barbian K.B."/>
        </authorList>
    </citation>
    <scope>NUCLEOTIDE SEQUENCE</scope>
    <source>
        <strain evidence="11">MTW</strain>
        <plasmid evidence="11">unnamed</plasmid>
    </source>
</reference>
<evidence type="ECO:0000256" key="3">
    <source>
        <dbReference type="ARBA" id="ARBA00008719"/>
    </source>
</evidence>
<dbReference type="InterPro" id="IPR001800">
    <property type="entry name" value="Lipoprotein_OspC"/>
</dbReference>
<comment type="subcellular location">
    <subcellularLocation>
        <location evidence="2">Cell outer membrane</location>
        <topology evidence="2">Lipid-anchor</topology>
    </subcellularLocation>
</comment>
<sequence length="168" mass="17713">MKRITLSALLMTLFLLMSCNNLGTTPKDGQAAKSDGTVIDLSKISKNIADAVAFAKGVKDVHTLVKSIDELAKAVGKKIKADGTDVGDDVGKNSSLVAGVRNIILALTPKLGTLEVIDGISDKLKTEIDSVKNKSKAFLDKLKDTSSDDDTKKAIDRIGKKDGDKGVA</sequence>
<comment type="function">
    <text evidence="1">The Vlp and Vsp proteins are antigenically distinct proteins, only one vlp or vsp gene is transcriptionally active at any one time. Switching between these genes is a mechanism of host immune response evasion.</text>
</comment>
<dbReference type="EMBL" id="CP005687">
    <property type="protein sequence ID" value="AHH14469.1"/>
    <property type="molecule type" value="Genomic_DNA"/>
</dbReference>
<organism evidence="11">
    <name type="scientific">Borrelia hermsii MTW</name>
    <dbReference type="NCBI Taxonomy" id="1313291"/>
    <lineage>
        <taxon>Bacteria</taxon>
        <taxon>Pseudomonadati</taxon>
        <taxon>Spirochaetota</taxon>
        <taxon>Spirochaetia</taxon>
        <taxon>Spirochaetales</taxon>
        <taxon>Borreliaceae</taxon>
        <taxon>Borrelia</taxon>
    </lineage>
</organism>
<evidence type="ECO:0000256" key="8">
    <source>
        <dbReference type="ARBA" id="ARBA00023288"/>
    </source>
</evidence>
<protein>
    <submittedName>
        <fullName evidence="11">Variable outer membrane protein</fullName>
    </submittedName>
</protein>
<geneLocation type="plasmid" evidence="11">
    <name>unnamed</name>
</geneLocation>
<name>W5T5R1_BORHE</name>
<comment type="similarity">
    <text evidence="3">Belongs to the variable small protein (Vsp) family.</text>
</comment>
<feature type="signal peptide" evidence="10">
    <location>
        <begin position="1"/>
        <end position="23"/>
    </location>
</feature>
<keyword evidence="8" id="KW-0449">Lipoprotein</keyword>
<evidence type="ECO:0000313" key="11">
    <source>
        <dbReference type="EMBL" id="AHH14469.1"/>
    </source>
</evidence>
<evidence type="ECO:0000256" key="2">
    <source>
        <dbReference type="ARBA" id="ARBA00004459"/>
    </source>
</evidence>
<dbReference type="InterPro" id="IPR036437">
    <property type="entry name" value="OspC-like_sf"/>
</dbReference>
<keyword evidence="5" id="KW-0472">Membrane</keyword>
<evidence type="ECO:0000256" key="10">
    <source>
        <dbReference type="SAM" id="SignalP"/>
    </source>
</evidence>
<dbReference type="HOGENOM" id="CLU_089887_1_0_12"/>
<dbReference type="RefSeq" id="WP_338070143.1">
    <property type="nucleotide sequence ID" value="NZ_CP005687.1"/>
</dbReference>
<dbReference type="SUPFAM" id="SSF63515">
    <property type="entry name" value="Outer surface protein C (OspC)"/>
    <property type="match status" value="1"/>
</dbReference>
<evidence type="ECO:0000256" key="1">
    <source>
        <dbReference type="ARBA" id="ARBA00003932"/>
    </source>
</evidence>
<feature type="region of interest" description="Disordered" evidence="9">
    <location>
        <begin position="144"/>
        <end position="168"/>
    </location>
</feature>
<evidence type="ECO:0000256" key="6">
    <source>
        <dbReference type="ARBA" id="ARBA00023139"/>
    </source>
</evidence>
<evidence type="ECO:0000256" key="4">
    <source>
        <dbReference type="ARBA" id="ARBA00022729"/>
    </source>
</evidence>
<dbReference type="GO" id="GO:0009279">
    <property type="term" value="C:cell outer membrane"/>
    <property type="evidence" value="ECO:0007669"/>
    <property type="project" value="UniProtKB-SubCell"/>
</dbReference>
<gene>
    <name evidence="11" type="ORF">BHW_0015800</name>
</gene>
<keyword evidence="7" id="KW-0998">Cell outer membrane</keyword>
<keyword evidence="4 10" id="KW-0732">Signal</keyword>
<evidence type="ECO:0000256" key="5">
    <source>
        <dbReference type="ARBA" id="ARBA00023136"/>
    </source>
</evidence>
<evidence type="ECO:0000256" key="7">
    <source>
        <dbReference type="ARBA" id="ARBA00023237"/>
    </source>
</evidence>
<accession>W5T5R1</accession>
<evidence type="ECO:0000256" key="9">
    <source>
        <dbReference type="SAM" id="MobiDB-lite"/>
    </source>
</evidence>
<keyword evidence="6" id="KW-0564">Palmitate</keyword>
<keyword evidence="11" id="KW-0614">Plasmid</keyword>
<feature type="chain" id="PRO_5004871972" evidence="10">
    <location>
        <begin position="24"/>
        <end position="168"/>
    </location>
</feature>
<dbReference type="Pfam" id="PF01441">
    <property type="entry name" value="Lipoprotein_6"/>
    <property type="match status" value="1"/>
</dbReference>
<dbReference type="Gene3D" id="1.20.120.240">
    <property type="entry name" value="Lipoprotein, type 6"/>
    <property type="match status" value="1"/>
</dbReference>